<dbReference type="InterPro" id="IPR003797">
    <property type="entry name" value="DegV"/>
</dbReference>
<evidence type="ECO:0000256" key="1">
    <source>
        <dbReference type="ARBA" id="ARBA00023121"/>
    </source>
</evidence>
<dbReference type="InterPro" id="IPR036117">
    <property type="entry name" value="DhaL_dom_sf"/>
</dbReference>
<dbReference type="Proteomes" id="UP000663720">
    <property type="component" value="Chromosome"/>
</dbReference>
<dbReference type="GO" id="GO:0008289">
    <property type="term" value="F:lipid binding"/>
    <property type="evidence" value="ECO:0007669"/>
    <property type="project" value="UniProtKB-KW"/>
</dbReference>
<dbReference type="PROSITE" id="PS51482">
    <property type="entry name" value="DEGV"/>
    <property type="match status" value="1"/>
</dbReference>
<dbReference type="Pfam" id="PF21645">
    <property type="entry name" value="FakA-like_M"/>
    <property type="match status" value="1"/>
</dbReference>
<name>A0A975B9Z4_9BACT</name>
<evidence type="ECO:0000259" key="2">
    <source>
        <dbReference type="SMART" id="SM01120"/>
    </source>
</evidence>
<evidence type="ECO:0000313" key="3">
    <source>
        <dbReference type="EMBL" id="QTA81362.1"/>
    </source>
</evidence>
<dbReference type="Pfam" id="PF02645">
    <property type="entry name" value="DegV"/>
    <property type="match status" value="1"/>
</dbReference>
<dbReference type="InterPro" id="IPR004007">
    <property type="entry name" value="DhaL_dom"/>
</dbReference>
<dbReference type="InterPro" id="IPR050270">
    <property type="entry name" value="DegV_domain_contain"/>
</dbReference>
<evidence type="ECO:0000313" key="4">
    <source>
        <dbReference type="Proteomes" id="UP000663720"/>
    </source>
</evidence>
<organism evidence="3 4">
    <name type="scientific">Desulfonema limicola</name>
    <dbReference type="NCBI Taxonomy" id="45656"/>
    <lineage>
        <taxon>Bacteria</taxon>
        <taxon>Pseudomonadati</taxon>
        <taxon>Thermodesulfobacteriota</taxon>
        <taxon>Desulfobacteria</taxon>
        <taxon>Desulfobacterales</taxon>
        <taxon>Desulfococcaceae</taxon>
        <taxon>Desulfonema</taxon>
    </lineage>
</organism>
<dbReference type="KEGG" id="dli:dnl_36950"/>
<dbReference type="PANTHER" id="PTHR33434:SF2">
    <property type="entry name" value="FATTY ACID-BINDING PROTEIN TM_1468"/>
    <property type="match status" value="1"/>
</dbReference>
<feature type="domain" description="DhaL" evidence="2">
    <location>
        <begin position="30"/>
        <end position="174"/>
    </location>
</feature>
<accession>A0A975B9Z4</accession>
<dbReference type="SUPFAM" id="SSF101473">
    <property type="entry name" value="DhaL-like"/>
    <property type="match status" value="1"/>
</dbReference>
<dbReference type="InterPro" id="IPR048394">
    <property type="entry name" value="FakA-like_M"/>
</dbReference>
<dbReference type="SMART" id="SM01120">
    <property type="entry name" value="Dak2"/>
    <property type="match status" value="1"/>
</dbReference>
<dbReference type="Gene3D" id="1.25.40.340">
    <property type="match status" value="1"/>
</dbReference>
<dbReference type="GO" id="GO:0004371">
    <property type="term" value="F:glycerone kinase activity"/>
    <property type="evidence" value="ECO:0007669"/>
    <property type="project" value="InterPro"/>
</dbReference>
<sequence length="590" mass="66034">MEQKLRLSFIKGAERLSVWAYLLDQINVFPVADSDTGKNLVVSLSPLRQMNGSCEQIIQKLLESACGNSGNIAARFFSGLLTMNSLEQLCQASLLGRNSAWQAVLDPKPGTMLTVFDALIEILEQEIEFQADKIINHLKNAVFSTRELLPELKNAGVVDSGALGMFIFFEGFFKSIAENDPVFPSIIHTFKDSLKISPEYINNYLDKYHYENNTGYCINTLIKTSLDPEKTPGVLSPYGESIIVSHDKELLKIHAHTIDKQTLKDKIKSIGKIITWSEESLTDNIKNLTRKSAPALSVNVSYSNDSQVHIMTDAAGSFPRQYAQELCVTLLDSYIIAEHQALPESHFDPSAIYQLMKKGRQVSTSQASVFERHQHYQKAVHQYQKVIYLCTGSVYTGNYNTAAAWKKDNDPENQMAVIDTGTASGKLGTIAIMCARYLSGIKKNPGRIIKFAENIIAQCEEYVFLDKLKYLAASGRLSKTGAFFGDMLNMKPVISPLSQGAKKVGMVKNQESQIKFALEKLETRIKKESSPFIMIEYTDNKQWVNMSVKKQIQDYYPNAEIFICPLSLTSGVHMGPGTWSIAFVPEDFHF</sequence>
<dbReference type="GO" id="GO:0006071">
    <property type="term" value="P:glycerol metabolic process"/>
    <property type="evidence" value="ECO:0007669"/>
    <property type="project" value="InterPro"/>
</dbReference>
<keyword evidence="4" id="KW-1185">Reference proteome</keyword>
<dbReference type="PANTHER" id="PTHR33434">
    <property type="entry name" value="DEGV DOMAIN-CONTAINING PROTEIN DR_1986-RELATED"/>
    <property type="match status" value="1"/>
</dbReference>
<keyword evidence="1" id="KW-0446">Lipid-binding</keyword>
<dbReference type="Gene3D" id="3.40.50.10170">
    <property type="match status" value="1"/>
</dbReference>
<proteinExistence type="predicted"/>
<dbReference type="InterPro" id="IPR043168">
    <property type="entry name" value="DegV_C"/>
</dbReference>
<dbReference type="Pfam" id="PF02734">
    <property type="entry name" value="Dak2"/>
    <property type="match status" value="1"/>
</dbReference>
<gene>
    <name evidence="3" type="ORF">dnl_36950</name>
</gene>
<dbReference type="Gene3D" id="3.30.1180.10">
    <property type="match status" value="1"/>
</dbReference>
<dbReference type="RefSeq" id="WP_207687404.1">
    <property type="nucleotide sequence ID" value="NZ_CP061799.1"/>
</dbReference>
<dbReference type="SUPFAM" id="SSF82549">
    <property type="entry name" value="DAK1/DegV-like"/>
    <property type="match status" value="1"/>
</dbReference>
<dbReference type="NCBIfam" id="TIGR00762">
    <property type="entry name" value="DegV"/>
    <property type="match status" value="1"/>
</dbReference>
<dbReference type="EMBL" id="CP061799">
    <property type="protein sequence ID" value="QTA81362.1"/>
    <property type="molecule type" value="Genomic_DNA"/>
</dbReference>
<protein>
    <submittedName>
        <fullName evidence="3">EDD domain-containing protein, DegV family</fullName>
    </submittedName>
</protein>
<reference evidence="3" key="1">
    <citation type="journal article" date="2021" name="Microb. Physiol.">
        <title>Proteogenomic Insights into the Physiology of Marine, Sulfate-Reducing, Filamentous Desulfonema limicola and Desulfonema magnum.</title>
        <authorList>
            <person name="Schnaars V."/>
            <person name="Wohlbrand L."/>
            <person name="Scheve S."/>
            <person name="Hinrichs C."/>
            <person name="Reinhardt R."/>
            <person name="Rabus R."/>
        </authorList>
    </citation>
    <scope>NUCLEOTIDE SEQUENCE</scope>
    <source>
        <strain evidence="3">5ac10</strain>
    </source>
</reference>
<dbReference type="AlphaFoldDB" id="A0A975B9Z4"/>